<dbReference type="STRING" id="1297617.IB211_01390"/>
<gene>
    <name evidence="1" type="ORF">IB211_01390</name>
</gene>
<evidence type="ECO:0000313" key="1">
    <source>
        <dbReference type="EMBL" id="ALP93783.1"/>
    </source>
</evidence>
<dbReference type="AlphaFoldDB" id="A0A0S2W3Q7"/>
<dbReference type="SUPFAM" id="SSF81301">
    <property type="entry name" value="Nucleotidyltransferase"/>
    <property type="match status" value="1"/>
</dbReference>
<name>A0A0S2W3Q7_9FIRM</name>
<dbReference type="InterPro" id="IPR043519">
    <property type="entry name" value="NT_sf"/>
</dbReference>
<dbReference type="RefSeq" id="WP_058117564.1">
    <property type="nucleotide sequence ID" value="NZ_CP011307.1"/>
</dbReference>
<dbReference type="Proteomes" id="UP000064844">
    <property type="component" value="Chromosome"/>
</dbReference>
<dbReference type="PANTHER" id="PTHR34822">
    <property type="entry name" value="GRPB DOMAIN PROTEIN (AFU_ORTHOLOGUE AFUA_1G01530)"/>
    <property type="match status" value="1"/>
</dbReference>
<reference evidence="1 2" key="1">
    <citation type="journal article" date="2015" name="Nat. Commun.">
        <title>Production of butyrate from lysine and the Amadori product fructoselysine by a human gut commensal.</title>
        <authorList>
            <person name="Bui T.P."/>
            <person name="Ritari J."/>
            <person name="Boeren S."/>
            <person name="de Waard P."/>
            <person name="Plugge C.M."/>
            <person name="de Vos W.M."/>
        </authorList>
    </citation>
    <scope>NUCLEOTIDE SEQUENCE [LARGE SCALE GENOMIC DNA]</scope>
    <source>
        <strain evidence="1 2">AF211</strain>
    </source>
</reference>
<dbReference type="PATRIC" id="fig|1297617.4.peg.1423"/>
<keyword evidence="2" id="KW-1185">Reference proteome</keyword>
<dbReference type="PANTHER" id="PTHR34822:SF1">
    <property type="entry name" value="GRPB FAMILY PROTEIN"/>
    <property type="match status" value="1"/>
</dbReference>
<dbReference type="eggNOG" id="COG2320">
    <property type="taxonomic scope" value="Bacteria"/>
</dbReference>
<evidence type="ECO:0000313" key="2">
    <source>
        <dbReference type="Proteomes" id="UP000064844"/>
    </source>
</evidence>
<dbReference type="Gene3D" id="3.30.460.10">
    <property type="entry name" value="Beta Polymerase, domain 2"/>
    <property type="match status" value="1"/>
</dbReference>
<proteinExistence type="predicted"/>
<dbReference type="KEGG" id="ibu:IB211_01390"/>
<dbReference type="Pfam" id="PF04229">
    <property type="entry name" value="GrpB"/>
    <property type="match status" value="1"/>
</dbReference>
<sequence length="176" mass="20491">MAQYVEVVAYRPEWRAVYEKERERIAAILGRNLLEIHHIGSTSVPGLWAKPIIDIMPVVERIGGVDRYNHGFETIGYECMGEFGIPGRRYFRKGGEKRTHQIHIFERGNRRDIIRHLAVRDYLRAHSDEQAAYGALKRELAERYPYDIAAYCDGKEAFVQALEQRALDWYHACRAV</sequence>
<protein>
    <submittedName>
        <fullName evidence="1">Glutamate-rich protein grpB</fullName>
    </submittedName>
</protein>
<reference evidence="2" key="2">
    <citation type="submission" date="2015-04" db="EMBL/GenBank/DDBJ databases">
        <title>A butyrogenic pathway from the amino acid lysine in a human gut commensal.</title>
        <authorList>
            <person name="de Vos W.M."/>
            <person name="Bui N.T.P."/>
            <person name="Plugge C.M."/>
            <person name="Ritari J."/>
        </authorList>
    </citation>
    <scope>NUCLEOTIDE SEQUENCE [LARGE SCALE GENOMIC DNA]</scope>
    <source>
        <strain evidence="2">AF211</strain>
    </source>
</reference>
<organism evidence="1 2">
    <name type="scientific">Intestinimonas butyriciproducens</name>
    <dbReference type="NCBI Taxonomy" id="1297617"/>
    <lineage>
        <taxon>Bacteria</taxon>
        <taxon>Bacillati</taxon>
        <taxon>Bacillota</taxon>
        <taxon>Clostridia</taxon>
        <taxon>Eubacteriales</taxon>
        <taxon>Intestinimonas</taxon>
    </lineage>
</organism>
<dbReference type="InterPro" id="IPR007344">
    <property type="entry name" value="GrpB/CoaE"/>
</dbReference>
<dbReference type="EMBL" id="CP011307">
    <property type="protein sequence ID" value="ALP93783.1"/>
    <property type="molecule type" value="Genomic_DNA"/>
</dbReference>
<accession>A0A0S2W3Q7</accession>